<proteinExistence type="predicted"/>
<dbReference type="EMBL" id="JAJAGQ010000020">
    <property type="protein sequence ID" value="KAJ8532309.1"/>
    <property type="molecule type" value="Genomic_DNA"/>
</dbReference>
<comment type="caution">
    <text evidence="3">The sequence shown here is derived from an EMBL/GenBank/DDBJ whole genome shotgun (WGS) entry which is preliminary data.</text>
</comment>
<dbReference type="InterPro" id="IPR038169">
    <property type="entry name" value="DC-UbP/UBTD2_N_sf"/>
</dbReference>
<dbReference type="AlphaFoldDB" id="A0A9Q1L9P7"/>
<evidence type="ECO:0000256" key="1">
    <source>
        <dbReference type="SAM" id="MobiDB-lite"/>
    </source>
</evidence>
<feature type="compositionally biased region" description="Basic residues" evidence="1">
    <location>
        <begin position="15"/>
        <end position="27"/>
    </location>
</feature>
<evidence type="ECO:0000259" key="2">
    <source>
        <dbReference type="Pfam" id="PF16455"/>
    </source>
</evidence>
<evidence type="ECO:0000313" key="3">
    <source>
        <dbReference type="EMBL" id="KAJ8532309.1"/>
    </source>
</evidence>
<protein>
    <recommendedName>
        <fullName evidence="2">DC-UbP/UBTD2 N-terminal domain-containing protein</fullName>
    </recommendedName>
</protein>
<feature type="domain" description="DC-UbP/UBTD2 N-terminal" evidence="2">
    <location>
        <begin position="18"/>
        <end position="103"/>
    </location>
</feature>
<keyword evidence="4" id="KW-1185">Reference proteome</keyword>
<dbReference type="Pfam" id="PF16455">
    <property type="entry name" value="UBD"/>
    <property type="match status" value="1"/>
</dbReference>
<dbReference type="Gene3D" id="1.20.225.20">
    <property type="entry name" value="Ub domain-containing protein, DC-UbP/UBTD2, N-terminal domain"/>
    <property type="match status" value="1"/>
</dbReference>
<evidence type="ECO:0000313" key="4">
    <source>
        <dbReference type="Proteomes" id="UP001152561"/>
    </source>
</evidence>
<gene>
    <name evidence="3" type="ORF">K7X08_012232</name>
</gene>
<reference evidence="4" key="1">
    <citation type="journal article" date="2023" name="Proc. Natl. Acad. Sci. U.S.A.">
        <title>Genomic and structural basis for evolution of tropane alkaloid biosynthesis.</title>
        <authorList>
            <person name="Wanga Y.-J."/>
            <person name="Taina T."/>
            <person name="Yua J.-Y."/>
            <person name="Lia J."/>
            <person name="Xua B."/>
            <person name="Chenc J."/>
            <person name="D'Auriad J.C."/>
            <person name="Huanga J.-P."/>
            <person name="Huanga S.-X."/>
        </authorList>
    </citation>
    <scope>NUCLEOTIDE SEQUENCE [LARGE SCALE GENOMIC DNA]</scope>
    <source>
        <strain evidence="4">cv. KIB-2019</strain>
    </source>
</reference>
<feature type="region of interest" description="Disordered" evidence="1">
    <location>
        <begin position="1"/>
        <end position="28"/>
    </location>
</feature>
<dbReference type="InterPro" id="IPR017451">
    <property type="entry name" value="F-box-assoc_interact_dom"/>
</dbReference>
<dbReference type="PANTHER" id="PTHR13609">
    <property type="entry name" value="UBIQUITIN DOMAIN CONTAINING 1 PROTEIN-RELATED"/>
    <property type="match status" value="1"/>
</dbReference>
<dbReference type="NCBIfam" id="TIGR01640">
    <property type="entry name" value="F_box_assoc_1"/>
    <property type="match status" value="1"/>
</dbReference>
<accession>A0A9Q1L9P7</accession>
<name>A0A9Q1L9P7_9SOLA</name>
<sequence length="359" mass="41344">MGSCASSHAKPNRTVNKKIIRKPKPWKHPQPITRSQLMQLREEFWDTAPHYGGKKEIWDALRAAAETNLELAQAIVDSAGIIAQNTDMTVFYDESGTKYELPNTNGYTNIPQPNIDDYDEIVAMNLGFDPSKSSNYKIVCIVTDRLGLFRFFIFSRDTTTWKESGRVRGEFYFGRGVFLNGVIYLVSKHSHFFCFDLDNECLKIMPSTSVPEGRNGRKIKYFGESAGKLHLIEENVLRPTLLNVFELEKDYSKWFVKYVVDLDDLTRLFPLMVINEPESLDVIGYQFDVLCFVDGEKEGKTMLVLSLPEKIISYDIKNTSIKDLLKVPLKELHLSMEGFLVYNYKWYHAYKHIETLALV</sequence>
<dbReference type="InterPro" id="IPR032752">
    <property type="entry name" value="DC-UbP/UBTD2_N"/>
</dbReference>
<dbReference type="InterPro" id="IPR039869">
    <property type="entry name" value="UBTD1/2"/>
</dbReference>
<dbReference type="Proteomes" id="UP001152561">
    <property type="component" value="Unassembled WGS sequence"/>
</dbReference>
<organism evidence="3 4">
    <name type="scientific">Anisodus acutangulus</name>
    <dbReference type="NCBI Taxonomy" id="402998"/>
    <lineage>
        <taxon>Eukaryota</taxon>
        <taxon>Viridiplantae</taxon>
        <taxon>Streptophyta</taxon>
        <taxon>Embryophyta</taxon>
        <taxon>Tracheophyta</taxon>
        <taxon>Spermatophyta</taxon>
        <taxon>Magnoliopsida</taxon>
        <taxon>eudicotyledons</taxon>
        <taxon>Gunneridae</taxon>
        <taxon>Pentapetalae</taxon>
        <taxon>asterids</taxon>
        <taxon>lamiids</taxon>
        <taxon>Solanales</taxon>
        <taxon>Solanaceae</taxon>
        <taxon>Solanoideae</taxon>
        <taxon>Hyoscyameae</taxon>
        <taxon>Anisodus</taxon>
    </lineage>
</organism>
<dbReference type="OrthoDB" id="605328at2759"/>